<evidence type="ECO:0000313" key="2">
    <source>
        <dbReference type="Proteomes" id="UP000425960"/>
    </source>
</evidence>
<dbReference type="AlphaFoldDB" id="A0A5K7ZD88"/>
<proteinExistence type="predicted"/>
<dbReference type="RefSeq" id="WP_155321031.1">
    <property type="nucleotide sequence ID" value="NZ_AP021876.1"/>
</dbReference>
<dbReference type="Proteomes" id="UP000425960">
    <property type="component" value="Chromosome"/>
</dbReference>
<organism evidence="1 2">
    <name type="scientific">Desulfosarcina ovata subsp. sediminis</name>
    <dbReference type="NCBI Taxonomy" id="885957"/>
    <lineage>
        <taxon>Bacteria</taxon>
        <taxon>Pseudomonadati</taxon>
        <taxon>Thermodesulfobacteriota</taxon>
        <taxon>Desulfobacteria</taxon>
        <taxon>Desulfobacterales</taxon>
        <taxon>Desulfosarcinaceae</taxon>
        <taxon>Desulfosarcina</taxon>
    </lineage>
</organism>
<gene>
    <name evidence="1" type="ORF">DSCO28_05180</name>
</gene>
<dbReference type="EMBL" id="AP021876">
    <property type="protein sequence ID" value="BBO79952.1"/>
    <property type="molecule type" value="Genomic_DNA"/>
</dbReference>
<name>A0A5K7ZD88_9BACT</name>
<accession>A0A5K7ZD88</accession>
<sequence>MKQLKSKKSVTRNGLFRVVGTIKTADQTALPAGVELSAYAFDIRGQLLGHGPIDAKGSYDITLNLSSPADVQVVVGPTADPQAARRSGGAALKFSARQWEEKDKGFYLQADLTLTPGILQTLFPWRICISGHVRKRLSEESDSACPVPFVKVEIFDVDREWCLWPLIKKWWWHLLDRRVFEIPELLRDPPFPLDPFPGPDPVGPVFEKETVAVARQTVAGMSPIPEPPQTVAMLGPQPEPPDQPQLAKTLTVAQAAFERVGEFRMLDATLASRLDNLTLTAKLPPWVLLPHCFYSRELICDTMTDETGYFRCCFDWWPMHFRRGRLRFDRRPDIIFKITQVIDGVETILYLDPYSSTRWNTTTAHVDLWIDDEEVECGSGESQERPEGAQAFITRIGDTEVYKINQTDGLFAQAPISNLAFGGSLLIYGQFGEDISDGSPIRYYRLSQAKHGSPDEDFVPLTTPLSDTRVNKVTNVSESHALGPMPVNGEPALFEVRNFDDYLWYHPDRLGTWYSWRTEPDTGKYVLRLEVFDENGVKLDSTDIDYRDGTVPPGSVLPAMLNRCDVVVTLDNLAPTVDFDIPAVINSCGVIPWEAVPPLDIDIRVVQENGRLRRWGLQYTKGTVATVHGLDSGVSNNGTPASVTQTVPGAPMLTGLTSTCAFALKLWARSHITDGRITGTSGLPRTIYYRETIKAIVIEKCDPCPPCE</sequence>
<protein>
    <submittedName>
        <fullName evidence="1">Uncharacterized protein</fullName>
    </submittedName>
</protein>
<dbReference type="KEGG" id="dov:DSCO28_05180"/>
<evidence type="ECO:0000313" key="1">
    <source>
        <dbReference type="EMBL" id="BBO79952.1"/>
    </source>
</evidence>
<reference evidence="1 2" key="1">
    <citation type="submission" date="2019-11" db="EMBL/GenBank/DDBJ databases">
        <title>Comparative genomics of hydrocarbon-degrading Desulfosarcina strains.</title>
        <authorList>
            <person name="Watanabe M."/>
            <person name="Kojima H."/>
            <person name="Fukui M."/>
        </authorList>
    </citation>
    <scope>NUCLEOTIDE SEQUENCE [LARGE SCALE GENOMIC DNA]</scope>
    <source>
        <strain evidence="1 2">28bB2T</strain>
    </source>
</reference>